<feature type="domain" description="Tf2-1-like SH3-like" evidence="13">
    <location>
        <begin position="601"/>
        <end position="664"/>
    </location>
</feature>
<dbReference type="Gene3D" id="3.10.10.10">
    <property type="entry name" value="HIV Type 1 Reverse Transcriptase, subunit A, domain 1"/>
    <property type="match status" value="1"/>
</dbReference>
<dbReference type="InterPro" id="IPR050951">
    <property type="entry name" value="Retrovirus_Pol_polyprotein"/>
</dbReference>
<keyword evidence="7 14" id="KW-0695">RNA-directed DNA polymerase</keyword>
<keyword evidence="5" id="KW-0460">Magnesium</keyword>
<comment type="caution">
    <text evidence="14">The sequence shown here is derived from an EMBL/GenBank/DDBJ whole genome shotgun (WGS) entry which is preliminary data.</text>
</comment>
<dbReference type="Pfam" id="PF24626">
    <property type="entry name" value="SH3_Tf2-1"/>
    <property type="match status" value="1"/>
</dbReference>
<dbReference type="CDD" id="cd01647">
    <property type="entry name" value="RT_LTR"/>
    <property type="match status" value="1"/>
</dbReference>
<evidence type="ECO:0000259" key="12">
    <source>
        <dbReference type="Pfam" id="PF17921"/>
    </source>
</evidence>
<keyword evidence="6" id="KW-0229">DNA integration</keyword>
<protein>
    <submittedName>
        <fullName evidence="14">Reverse transcriptase domain-containing protein</fullName>
    </submittedName>
</protein>
<dbReference type="Gene3D" id="3.30.70.270">
    <property type="match status" value="2"/>
</dbReference>
<reference evidence="14" key="2">
    <citation type="submission" date="2022-01" db="EMBL/GenBank/DDBJ databases">
        <authorList>
            <person name="Yamashiro T."/>
            <person name="Shiraishi A."/>
            <person name="Satake H."/>
            <person name="Nakayama K."/>
        </authorList>
    </citation>
    <scope>NUCLEOTIDE SEQUENCE</scope>
</reference>
<evidence type="ECO:0000313" key="15">
    <source>
        <dbReference type="Proteomes" id="UP001151760"/>
    </source>
</evidence>
<dbReference type="Pfam" id="PF17921">
    <property type="entry name" value="Integrase_H2C2"/>
    <property type="match status" value="1"/>
</dbReference>
<keyword evidence="11" id="KW-0175">Coiled coil</keyword>
<evidence type="ECO:0000259" key="13">
    <source>
        <dbReference type="Pfam" id="PF24626"/>
    </source>
</evidence>
<dbReference type="Gene3D" id="1.10.340.70">
    <property type="match status" value="1"/>
</dbReference>
<evidence type="ECO:0000256" key="4">
    <source>
        <dbReference type="ARBA" id="ARBA00022801"/>
    </source>
</evidence>
<dbReference type="SUPFAM" id="SSF56672">
    <property type="entry name" value="DNA/RNA polymerases"/>
    <property type="match status" value="1"/>
</dbReference>
<dbReference type="InterPro" id="IPR043502">
    <property type="entry name" value="DNA/RNA_pol_sf"/>
</dbReference>
<evidence type="ECO:0000256" key="1">
    <source>
        <dbReference type="ARBA" id="ARBA00022670"/>
    </source>
</evidence>
<dbReference type="InterPro" id="IPR012337">
    <property type="entry name" value="RNaseH-like_sf"/>
</dbReference>
<evidence type="ECO:0000256" key="8">
    <source>
        <dbReference type="ARBA" id="ARBA00022932"/>
    </source>
</evidence>
<sequence length="741" mass="86632">MYAVKSRLNLVEHTSLDKRSGITIAQPWDDLKKLLKEEFWDHVMIGADVDKYITRFHEPARLVPHTVTTESKRIDRYIRGLASAIRRTMETSPIHGERPEGNLKQLVTMKVDEKKLEDIPVVRNLPSIFLENLPGLPPSREVEFRIDLISGAMPVAKSPYRLAPAKMQELSNQLKELQEKGFIRPSSSPWGAPVLFVEKKDGSFRICIDYRELNKLTIKNRYPIPRIDDLFDQLQGAREVVREIFKVRILAKEVHFLGHVVNSEGMHVDPNKIEAVKNWKAPKTPTEIRSFLGLAGYYRRFIANFSKIAKPLTLLTRKNKKFEWGDEQEIAFQTSKDILCDALILALPEGTDDFVVYCDASNQERLRGLEKQLERKEDNGLYFVERIRGPAYGNLRTLIMNEAHATRYSIPPGADKMHYDLRGVYWWPGIKKEIAMYVKIPEWKRENITMDFINKLPRTSSGHDAIWVIVDRLTKSVHSLANREDYKMKIFARLYINEIMARHDVPVTTIYDRDNRWLKIFIQQQLPLEREMCSFEALYRRRCRTPIAWAEVGESKLFGLEIVQETTDKIMQIKERLKAARDRQKSYAENRRKPLEFSVSDKVLLKVSPWKGVVHFGKRSKLSPRYVGPFKIVERVGPVAYRLRLPQERVGIHDTFHVSNLKKCLADVNLHVPLEEIRIDDKLRFVEEPIEIMDREVKKLKRSWIPIVKVRWNPRRGPEFTWEREDEMKRKYPQLFASATA</sequence>
<feature type="coiled-coil region" evidence="11">
    <location>
        <begin position="563"/>
        <end position="590"/>
    </location>
</feature>
<dbReference type="PANTHER" id="PTHR37984:SF5">
    <property type="entry name" value="PROTEIN NYNRIN-LIKE"/>
    <property type="match status" value="1"/>
</dbReference>
<keyword evidence="9" id="KW-0238">DNA-binding</keyword>
<evidence type="ECO:0000256" key="9">
    <source>
        <dbReference type="ARBA" id="ARBA00023125"/>
    </source>
</evidence>
<dbReference type="InterPro" id="IPR043128">
    <property type="entry name" value="Rev_trsase/Diguanyl_cyclase"/>
</dbReference>
<keyword evidence="8" id="KW-0548">Nucleotidyltransferase</keyword>
<keyword evidence="1" id="KW-0645">Protease</keyword>
<dbReference type="InterPro" id="IPR036397">
    <property type="entry name" value="RNaseH_sf"/>
</dbReference>
<evidence type="ECO:0000256" key="11">
    <source>
        <dbReference type="SAM" id="Coils"/>
    </source>
</evidence>
<accession>A0ABQ5AV05</accession>
<feature type="domain" description="Integrase zinc-binding" evidence="12">
    <location>
        <begin position="394"/>
        <end position="439"/>
    </location>
</feature>
<keyword evidence="4" id="KW-0378">Hydrolase</keyword>
<keyword evidence="15" id="KW-1185">Reference proteome</keyword>
<keyword evidence="10" id="KW-0233">DNA recombination</keyword>
<dbReference type="SUPFAM" id="SSF53098">
    <property type="entry name" value="Ribonuclease H-like"/>
    <property type="match status" value="1"/>
</dbReference>
<dbReference type="PANTHER" id="PTHR37984">
    <property type="entry name" value="PROTEIN CBG26694"/>
    <property type="match status" value="1"/>
</dbReference>
<dbReference type="Proteomes" id="UP001151760">
    <property type="component" value="Unassembled WGS sequence"/>
</dbReference>
<evidence type="ECO:0000256" key="7">
    <source>
        <dbReference type="ARBA" id="ARBA00022918"/>
    </source>
</evidence>
<dbReference type="InterPro" id="IPR056924">
    <property type="entry name" value="SH3_Tf2-1"/>
</dbReference>
<gene>
    <name evidence="14" type="ORF">Tco_0840665</name>
</gene>
<keyword evidence="3" id="KW-0064">Aspartyl protease</keyword>
<keyword evidence="8" id="KW-0808">Transferase</keyword>
<organism evidence="14 15">
    <name type="scientific">Tanacetum coccineum</name>
    <dbReference type="NCBI Taxonomy" id="301880"/>
    <lineage>
        <taxon>Eukaryota</taxon>
        <taxon>Viridiplantae</taxon>
        <taxon>Streptophyta</taxon>
        <taxon>Embryophyta</taxon>
        <taxon>Tracheophyta</taxon>
        <taxon>Spermatophyta</taxon>
        <taxon>Magnoliopsida</taxon>
        <taxon>eudicotyledons</taxon>
        <taxon>Gunneridae</taxon>
        <taxon>Pentapetalae</taxon>
        <taxon>asterids</taxon>
        <taxon>campanulids</taxon>
        <taxon>Asterales</taxon>
        <taxon>Asteraceae</taxon>
        <taxon>Asteroideae</taxon>
        <taxon>Anthemideae</taxon>
        <taxon>Anthemidinae</taxon>
        <taxon>Tanacetum</taxon>
    </lineage>
</organism>
<name>A0ABQ5AV05_9ASTR</name>
<evidence type="ECO:0000313" key="14">
    <source>
        <dbReference type="EMBL" id="GJT06203.1"/>
    </source>
</evidence>
<evidence type="ECO:0000256" key="5">
    <source>
        <dbReference type="ARBA" id="ARBA00022842"/>
    </source>
</evidence>
<proteinExistence type="predicted"/>
<dbReference type="EMBL" id="BQNB010012648">
    <property type="protein sequence ID" value="GJT06203.1"/>
    <property type="molecule type" value="Genomic_DNA"/>
</dbReference>
<dbReference type="Gene3D" id="3.30.420.10">
    <property type="entry name" value="Ribonuclease H-like superfamily/Ribonuclease H"/>
    <property type="match status" value="1"/>
</dbReference>
<evidence type="ECO:0000256" key="6">
    <source>
        <dbReference type="ARBA" id="ARBA00022908"/>
    </source>
</evidence>
<dbReference type="InterPro" id="IPR041588">
    <property type="entry name" value="Integrase_H2C2"/>
</dbReference>
<reference evidence="14" key="1">
    <citation type="journal article" date="2022" name="Int. J. Mol. Sci.">
        <title>Draft Genome of Tanacetum Coccineum: Genomic Comparison of Closely Related Tanacetum-Family Plants.</title>
        <authorList>
            <person name="Yamashiro T."/>
            <person name="Shiraishi A."/>
            <person name="Nakayama K."/>
            <person name="Satake H."/>
        </authorList>
    </citation>
    <scope>NUCLEOTIDE SEQUENCE</scope>
</reference>
<keyword evidence="2" id="KW-0479">Metal-binding</keyword>
<keyword evidence="8" id="KW-0239">DNA-directed DNA polymerase</keyword>
<evidence type="ECO:0000256" key="3">
    <source>
        <dbReference type="ARBA" id="ARBA00022750"/>
    </source>
</evidence>
<evidence type="ECO:0000256" key="10">
    <source>
        <dbReference type="ARBA" id="ARBA00023172"/>
    </source>
</evidence>
<dbReference type="GO" id="GO:0003964">
    <property type="term" value="F:RNA-directed DNA polymerase activity"/>
    <property type="evidence" value="ECO:0007669"/>
    <property type="project" value="UniProtKB-KW"/>
</dbReference>
<evidence type="ECO:0000256" key="2">
    <source>
        <dbReference type="ARBA" id="ARBA00022723"/>
    </source>
</evidence>